<dbReference type="PANTHER" id="PTHR43014:SF1">
    <property type="entry name" value="NAD(P)H DEHYDROGENASE (QUINONE)"/>
    <property type="match status" value="1"/>
</dbReference>
<evidence type="ECO:0000313" key="8">
    <source>
        <dbReference type="EMBL" id="TGO06199.1"/>
    </source>
</evidence>
<feature type="compositionally biased region" description="Low complexity" evidence="5">
    <location>
        <begin position="11"/>
        <end position="43"/>
    </location>
</feature>
<accession>A0A4Z1E4S6</accession>
<dbReference type="GO" id="GO:0050660">
    <property type="term" value="F:flavin adenine dinucleotide binding"/>
    <property type="evidence" value="ECO:0007669"/>
    <property type="project" value="TreeGrafter"/>
</dbReference>
<feature type="binding site" evidence="4">
    <location>
        <position position="380"/>
    </location>
    <ligand>
        <name>FAD</name>
        <dbReference type="ChEBI" id="CHEBI:57692"/>
    </ligand>
</feature>
<evidence type="ECO:0000313" key="9">
    <source>
        <dbReference type="Proteomes" id="UP000297318"/>
    </source>
</evidence>
<sequence length="531" mass="54197">MAASRHNGRMTSTTPEATPTTSTTAPAASPAPETAPAVPAASADGSGSTTNVPNATNPGTSNRGPSSTRRGSQVVIVGGGPGGYEAALVAAQLEADVTLVERQGMGGAAVLTDVVPSKTLIATAEWRALVESADELGIHMGELRHAALEVDLGEVNARVLALAKQQSGDIRANLERQGIRIVDGTGRLASPDTVVVAGEGEDEEELHADVVLLATGAAPRELPTAIPDGERILTWTQVYSLDAMPERLVVVGSGVTGAEFAGAFSALGVDVVLISSRDRVLPGEDADAAELIENAFRRRGMEVLSRSRAAGVERRGDGVVVTLDDGREVLGSHCLLAVGGIPNTAGLGLAGSGVATTGSGHIVVDRVSRTTVRGVYAAGDVTGVLPLASVAATQGRIAMWHALGDAVAPLDVRRVPATVFTSPEIATVGVSEVDAAAHDARVTTVPLARNPRAKMLGIHEGFVKVVSREGSGSVLGGVVVAPRASELIHVLTLAVATRTTVDQLASAMTIYPSLSGSIAEGARQLHARLTD</sequence>
<organism evidence="8 9">
    <name type="scientific">Serinibacter arcticus</name>
    <dbReference type="NCBI Taxonomy" id="1655435"/>
    <lineage>
        <taxon>Bacteria</taxon>
        <taxon>Bacillati</taxon>
        <taxon>Actinomycetota</taxon>
        <taxon>Actinomycetes</taxon>
        <taxon>Micrococcales</taxon>
        <taxon>Beutenbergiaceae</taxon>
        <taxon>Serinibacter</taxon>
    </lineage>
</organism>
<comment type="similarity">
    <text evidence="1">Belongs to the class-I pyridine nucleotide-disulfide oxidoreductase family.</text>
</comment>
<name>A0A4Z1E4S6_9MICO</name>
<dbReference type="PRINTS" id="PR00411">
    <property type="entry name" value="PNDRDTASEI"/>
</dbReference>
<dbReference type="EMBL" id="RHPJ01000001">
    <property type="protein sequence ID" value="TGO06199.1"/>
    <property type="molecule type" value="Genomic_DNA"/>
</dbReference>
<evidence type="ECO:0000259" key="6">
    <source>
        <dbReference type="Pfam" id="PF02852"/>
    </source>
</evidence>
<evidence type="ECO:0000256" key="3">
    <source>
        <dbReference type="ARBA" id="ARBA00022827"/>
    </source>
</evidence>
<dbReference type="InterPro" id="IPR001100">
    <property type="entry name" value="Pyr_nuc-diS_OxRdtase"/>
</dbReference>
<feature type="binding site" evidence="4">
    <location>
        <position position="186"/>
    </location>
    <ligand>
        <name>FAD</name>
        <dbReference type="ChEBI" id="CHEBI:57692"/>
    </ligand>
</feature>
<feature type="compositionally biased region" description="Polar residues" evidence="5">
    <location>
        <begin position="45"/>
        <end position="71"/>
    </location>
</feature>
<evidence type="ECO:0000256" key="4">
    <source>
        <dbReference type="PIRSR" id="PIRSR000350-3"/>
    </source>
</evidence>
<evidence type="ECO:0000259" key="7">
    <source>
        <dbReference type="Pfam" id="PF07992"/>
    </source>
</evidence>
<comment type="cofactor">
    <cofactor evidence="4">
        <name>FAD</name>
        <dbReference type="ChEBI" id="CHEBI:57692"/>
    </cofactor>
    <text evidence="4">Binds 1 FAD per subunit.</text>
</comment>
<feature type="binding site" evidence="4">
    <location>
        <position position="339"/>
    </location>
    <ligand>
        <name>NAD(+)</name>
        <dbReference type="ChEBI" id="CHEBI:57540"/>
    </ligand>
</feature>
<dbReference type="SUPFAM" id="SSF55424">
    <property type="entry name" value="FAD/NAD-linked reductases, dimerisation (C-terminal) domain"/>
    <property type="match status" value="1"/>
</dbReference>
<comment type="caution">
    <text evidence="8">The sequence shown here is derived from an EMBL/GenBank/DDBJ whole genome shotgun (WGS) entry which is preliminary data.</text>
</comment>
<keyword evidence="9" id="KW-1185">Reference proteome</keyword>
<feature type="binding site" evidence="4">
    <location>
        <position position="118"/>
    </location>
    <ligand>
        <name>FAD</name>
        <dbReference type="ChEBI" id="CHEBI:57692"/>
    </ligand>
</feature>
<dbReference type="GO" id="GO:0003955">
    <property type="term" value="F:NAD(P)H dehydrogenase (quinone) activity"/>
    <property type="evidence" value="ECO:0007669"/>
    <property type="project" value="TreeGrafter"/>
</dbReference>
<dbReference type="PRINTS" id="PR00368">
    <property type="entry name" value="FADPNR"/>
</dbReference>
<dbReference type="Pfam" id="PF02852">
    <property type="entry name" value="Pyr_redox_dim"/>
    <property type="match status" value="1"/>
</dbReference>
<keyword evidence="2" id="KW-0285">Flavoprotein</keyword>
<keyword evidence="3 4" id="KW-0274">FAD</keyword>
<dbReference type="AlphaFoldDB" id="A0A4Z1E4S6"/>
<feature type="domain" description="FAD/NAD(P)-binding" evidence="7">
    <location>
        <begin position="73"/>
        <end position="395"/>
    </location>
</feature>
<dbReference type="Proteomes" id="UP000297318">
    <property type="component" value="Unassembled WGS sequence"/>
</dbReference>
<dbReference type="InterPro" id="IPR004099">
    <property type="entry name" value="Pyr_nucl-diS_OxRdtase_dimer"/>
</dbReference>
<dbReference type="PANTHER" id="PTHR43014">
    <property type="entry name" value="MERCURIC REDUCTASE"/>
    <property type="match status" value="1"/>
</dbReference>
<protein>
    <submittedName>
        <fullName evidence="8">Dihydrolipoamide dehydrogenase</fullName>
    </submittedName>
</protein>
<reference evidence="8 9" key="1">
    <citation type="submission" date="2018-11" db="EMBL/GenBank/DDBJ databases">
        <title>Complete genome sequencing of the Actinobacteria Serinibacter sp. K3-2.</title>
        <authorList>
            <person name="Rakitin A.L."/>
            <person name="Beletsky A.V."/>
            <person name="Mardanov A.V."/>
            <person name="Ravin N.V."/>
            <person name="Gromova A.S."/>
            <person name="Filippova S.N."/>
            <person name="Gal'Chenko V.F."/>
        </authorList>
    </citation>
    <scope>NUCLEOTIDE SEQUENCE [LARGE SCALE GENOMIC DNA]</scope>
    <source>
        <strain evidence="8 9">K3-2</strain>
    </source>
</reference>
<gene>
    <name evidence="8" type="ORF">SERN_0391</name>
</gene>
<dbReference type="InterPro" id="IPR016156">
    <property type="entry name" value="FAD/NAD-linked_Rdtase_dimer_sf"/>
</dbReference>
<evidence type="ECO:0000256" key="2">
    <source>
        <dbReference type="ARBA" id="ARBA00022630"/>
    </source>
</evidence>
<dbReference type="InterPro" id="IPR023753">
    <property type="entry name" value="FAD/NAD-binding_dom"/>
</dbReference>
<dbReference type="Gene3D" id="3.50.50.60">
    <property type="entry name" value="FAD/NAD(P)-binding domain"/>
    <property type="match status" value="2"/>
</dbReference>
<feature type="domain" description="Pyridine nucleotide-disulphide oxidoreductase dimerisation" evidence="6">
    <location>
        <begin position="415"/>
        <end position="520"/>
    </location>
</feature>
<dbReference type="InterPro" id="IPR036188">
    <property type="entry name" value="FAD/NAD-bd_sf"/>
</dbReference>
<proteinExistence type="inferred from homology"/>
<dbReference type="SUPFAM" id="SSF51905">
    <property type="entry name" value="FAD/NAD(P)-binding domain"/>
    <property type="match status" value="1"/>
</dbReference>
<keyword evidence="4" id="KW-0547">Nucleotide-binding</keyword>
<dbReference type="Pfam" id="PF07992">
    <property type="entry name" value="Pyr_redox_2"/>
    <property type="match status" value="1"/>
</dbReference>
<dbReference type="Gene3D" id="3.30.390.30">
    <property type="match status" value="1"/>
</dbReference>
<dbReference type="PIRSF" id="PIRSF000350">
    <property type="entry name" value="Mercury_reductase_MerA"/>
    <property type="match status" value="1"/>
</dbReference>
<feature type="region of interest" description="Disordered" evidence="5">
    <location>
        <begin position="1"/>
        <end position="74"/>
    </location>
</feature>
<dbReference type="NCBIfam" id="NF005883">
    <property type="entry name" value="PRK07845.1"/>
    <property type="match status" value="1"/>
</dbReference>
<evidence type="ECO:0000256" key="5">
    <source>
        <dbReference type="SAM" id="MobiDB-lite"/>
    </source>
</evidence>
<evidence type="ECO:0000256" key="1">
    <source>
        <dbReference type="ARBA" id="ARBA00007532"/>
    </source>
</evidence>
<keyword evidence="4" id="KW-0520">NAD</keyword>
<feature type="binding site" evidence="4">
    <location>
        <begin position="252"/>
        <end position="259"/>
    </location>
    <ligand>
        <name>NAD(+)</name>
        <dbReference type="ChEBI" id="CHEBI:57540"/>
    </ligand>
</feature>